<proteinExistence type="predicted"/>
<sequence>MVTALSSLSFAMITTSPPTPPSAQRLVEKPAAKLPIPNFFLFVSRFQMYSLVAPILGCSAYLLQNSSPTSFYC</sequence>
<gene>
    <name evidence="3" type="primary">dod-6</name>
    <name evidence="3" type="synonym">dod-6.2</name>
    <name evidence="1 3" type="ORF">CBG09803</name>
    <name evidence="1" type="ORF">CBG_09803</name>
</gene>
<protein>
    <submittedName>
        <fullName evidence="1">Protein CBG09803</fullName>
    </submittedName>
</protein>
<dbReference type="HOGENOM" id="CLU_2707011_0_0_1"/>
<keyword evidence="2" id="KW-1185">Reference proteome</keyword>
<evidence type="ECO:0000313" key="1">
    <source>
        <dbReference type="EMBL" id="CAP29354.2"/>
    </source>
</evidence>
<dbReference type="WormBase" id="CBG09803">
    <property type="protein sequence ID" value="CBP08419"/>
    <property type="gene ID" value="WBGene00031323"/>
    <property type="gene designation" value="Cbr-dod-6"/>
</dbReference>
<reference evidence="1 2" key="2">
    <citation type="journal article" date="2011" name="PLoS Genet.">
        <title>Caenorhabditis briggsae recombinant inbred line genotypes reveal inter-strain incompatibility and the evolution of recombination.</title>
        <authorList>
            <person name="Ross J.A."/>
            <person name="Koboldt D.C."/>
            <person name="Staisch J.E."/>
            <person name="Chamberlin H.M."/>
            <person name="Gupta B.P."/>
            <person name="Miller R.D."/>
            <person name="Baird S.E."/>
            <person name="Haag E.S."/>
        </authorList>
    </citation>
    <scope>NUCLEOTIDE SEQUENCE [LARGE SCALE GENOMIC DNA]</scope>
    <source>
        <strain evidence="1 2">AF16</strain>
    </source>
</reference>
<accession>A8X9N9</accession>
<reference evidence="1 2" key="1">
    <citation type="journal article" date="2003" name="PLoS Biol.">
        <title>The genome sequence of Caenorhabditis briggsae: a platform for comparative genomics.</title>
        <authorList>
            <person name="Stein L.D."/>
            <person name="Bao Z."/>
            <person name="Blasiar D."/>
            <person name="Blumenthal T."/>
            <person name="Brent M.R."/>
            <person name="Chen N."/>
            <person name="Chinwalla A."/>
            <person name="Clarke L."/>
            <person name="Clee C."/>
            <person name="Coghlan A."/>
            <person name="Coulson A."/>
            <person name="D'Eustachio P."/>
            <person name="Fitch D.H."/>
            <person name="Fulton L.A."/>
            <person name="Fulton R.E."/>
            <person name="Griffiths-Jones S."/>
            <person name="Harris T.W."/>
            <person name="Hillier L.W."/>
            <person name="Kamath R."/>
            <person name="Kuwabara P.E."/>
            <person name="Mardis E.R."/>
            <person name="Marra M.A."/>
            <person name="Miner T.L."/>
            <person name="Minx P."/>
            <person name="Mullikin J.C."/>
            <person name="Plumb R.W."/>
            <person name="Rogers J."/>
            <person name="Schein J.E."/>
            <person name="Sohrmann M."/>
            <person name="Spieth J."/>
            <person name="Stajich J.E."/>
            <person name="Wei C."/>
            <person name="Willey D."/>
            <person name="Wilson R.K."/>
            <person name="Durbin R."/>
            <person name="Waterston R.H."/>
        </authorList>
    </citation>
    <scope>NUCLEOTIDE SEQUENCE [LARGE SCALE GENOMIC DNA]</scope>
    <source>
        <strain evidence="1 2">AF16</strain>
    </source>
</reference>
<dbReference type="EMBL" id="HE601459">
    <property type="protein sequence ID" value="CAP29354.2"/>
    <property type="molecule type" value="Genomic_DNA"/>
</dbReference>
<dbReference type="AlphaFoldDB" id="A8X9N9"/>
<name>A8X9N9_CAEBR</name>
<dbReference type="InParanoid" id="A8X9N9"/>
<dbReference type="Proteomes" id="UP000008549">
    <property type="component" value="Unassembled WGS sequence"/>
</dbReference>
<evidence type="ECO:0000313" key="3">
    <source>
        <dbReference type="WormBase" id="CBG09803"/>
    </source>
</evidence>
<organism evidence="1 2">
    <name type="scientific">Caenorhabditis briggsae</name>
    <dbReference type="NCBI Taxonomy" id="6238"/>
    <lineage>
        <taxon>Eukaryota</taxon>
        <taxon>Metazoa</taxon>
        <taxon>Ecdysozoa</taxon>
        <taxon>Nematoda</taxon>
        <taxon>Chromadorea</taxon>
        <taxon>Rhabditida</taxon>
        <taxon>Rhabditina</taxon>
        <taxon>Rhabditomorpha</taxon>
        <taxon>Rhabditoidea</taxon>
        <taxon>Rhabditidae</taxon>
        <taxon>Peloderinae</taxon>
        <taxon>Caenorhabditis</taxon>
    </lineage>
</organism>
<evidence type="ECO:0000313" key="2">
    <source>
        <dbReference type="Proteomes" id="UP000008549"/>
    </source>
</evidence>